<dbReference type="PANTHER" id="PTHR33121:SF79">
    <property type="entry name" value="CYCLIC DI-GMP PHOSPHODIESTERASE PDED-RELATED"/>
    <property type="match status" value="1"/>
</dbReference>
<evidence type="ECO:0000313" key="12">
    <source>
        <dbReference type="EMBL" id="QBK05529.1"/>
    </source>
</evidence>
<keyword evidence="7 10" id="KW-1133">Transmembrane helix</keyword>
<evidence type="ECO:0000256" key="9">
    <source>
        <dbReference type="ARBA" id="ARBA00034290"/>
    </source>
</evidence>
<proteinExistence type="predicted"/>
<keyword evidence="6" id="KW-0378">Hydrolase</keyword>
<dbReference type="Proteomes" id="UP000292939">
    <property type="component" value="Chromosome"/>
</dbReference>
<evidence type="ECO:0000259" key="11">
    <source>
        <dbReference type="PROSITE" id="PS50883"/>
    </source>
</evidence>
<evidence type="ECO:0000256" key="8">
    <source>
        <dbReference type="ARBA" id="ARBA00023136"/>
    </source>
</evidence>
<evidence type="ECO:0000256" key="3">
    <source>
        <dbReference type="ARBA" id="ARBA00022475"/>
    </source>
</evidence>
<dbReference type="CDD" id="cd01948">
    <property type="entry name" value="EAL"/>
    <property type="match status" value="1"/>
</dbReference>
<dbReference type="InterPro" id="IPR035919">
    <property type="entry name" value="EAL_sf"/>
</dbReference>
<name>A0A4V1A2C1_9BURK</name>
<evidence type="ECO:0000256" key="2">
    <source>
        <dbReference type="ARBA" id="ARBA00012282"/>
    </source>
</evidence>
<dbReference type="PANTHER" id="PTHR33121">
    <property type="entry name" value="CYCLIC DI-GMP PHOSPHODIESTERASE PDEF"/>
    <property type="match status" value="1"/>
</dbReference>
<dbReference type="InterPro" id="IPR001633">
    <property type="entry name" value="EAL_dom"/>
</dbReference>
<protein>
    <recommendedName>
        <fullName evidence="2">cyclic-guanylate-specific phosphodiesterase</fullName>
        <ecNumber evidence="2">3.1.4.52</ecNumber>
    </recommendedName>
</protein>
<keyword evidence="8 10" id="KW-0472">Membrane</keyword>
<dbReference type="SMART" id="SM00052">
    <property type="entry name" value="EAL"/>
    <property type="match status" value="1"/>
</dbReference>
<evidence type="ECO:0000256" key="1">
    <source>
        <dbReference type="ARBA" id="ARBA00004651"/>
    </source>
</evidence>
<sequence length="545" mass="59335">MRHPAGKIHRTDAANLMRKSLILACVLGFTALTAPIAVALYWASREALNAEMAYAGSVADELLRRSVAARQQIYLALDALGRAPRGDCSEPTLSLMRELNMGLSYLKDVGAVRDGRLICSSMGRYRQGIPLGPSDARVSSGVQIWRDVVLPYAPGLHLNLFEHKGWVVALHPDFVFDLALRDQDTTVAVLIGAPPMVLQSRGPIDAARLTREPSSASGPLELPDHLLVFRHSPENNLTTMVAISRVGLHARMGRQALILLPLAAIAGLLLVAAVALATRQRLSLPGEIRLGLKRREFHLHYQPVVDLQTGRCVGAEALLRWRRPAGAPMSPDLFIPAAERSGLIRAITAYVIDIAARDLPVLLAQQQGFHLGINFSAQDLETEGSITHLLQRLREIQAPPGSLVVEITERNVTDARAAGKQIARLHDRGVQVAVDDFGTGHSSLSVLAGLELDILKIDKSFVDAIDAQAAASLVLPHIIDMAKTLRLFMIAEGVETETQADYLRERGVQFAQGWLYGKPMPLDDLLDLLRTQGRAWASRGHGLPV</sequence>
<evidence type="ECO:0000256" key="10">
    <source>
        <dbReference type="SAM" id="Phobius"/>
    </source>
</evidence>
<dbReference type="InterPro" id="IPR050706">
    <property type="entry name" value="Cyclic-di-GMP_PDE-like"/>
</dbReference>
<dbReference type="EC" id="3.1.4.52" evidence="2"/>
<reference evidence="12 13" key="1">
    <citation type="submission" date="2018-07" db="EMBL/GenBank/DDBJ databases">
        <title>Exploring interactions and the metabolic potential of the ultra-small soil bacteria Hylemonella gracilis.</title>
        <authorList>
            <person name="Tyc O."/>
            <person name="Kulkarni P."/>
            <person name="Gawehns F."/>
            <person name="Hundscheid M."/>
            <person name="Zweers H."/>
            <person name="Garbeva P."/>
        </authorList>
    </citation>
    <scope>NUCLEOTIDE SEQUENCE [LARGE SCALE GENOMIC DNA]</scope>
    <source>
        <strain evidence="12 13">NS1</strain>
    </source>
</reference>
<dbReference type="SUPFAM" id="SSF141868">
    <property type="entry name" value="EAL domain-like"/>
    <property type="match status" value="1"/>
</dbReference>
<dbReference type="GO" id="GO:0005886">
    <property type="term" value="C:plasma membrane"/>
    <property type="evidence" value="ECO:0007669"/>
    <property type="project" value="UniProtKB-SubCell"/>
</dbReference>
<feature type="transmembrane region" description="Helical" evidence="10">
    <location>
        <begin position="256"/>
        <end position="277"/>
    </location>
</feature>
<dbReference type="InterPro" id="IPR024744">
    <property type="entry name" value="CSS-motif_dom"/>
</dbReference>
<gene>
    <name evidence="12" type="ORF">DW355_12975</name>
</gene>
<dbReference type="Pfam" id="PF00563">
    <property type="entry name" value="EAL"/>
    <property type="match status" value="1"/>
</dbReference>
<comment type="catalytic activity">
    <reaction evidence="9">
        <text>3',3'-c-di-GMP + H2O = 5'-phosphoguanylyl(3'-&gt;5')guanosine + H(+)</text>
        <dbReference type="Rhea" id="RHEA:24902"/>
        <dbReference type="ChEBI" id="CHEBI:15377"/>
        <dbReference type="ChEBI" id="CHEBI:15378"/>
        <dbReference type="ChEBI" id="CHEBI:58754"/>
        <dbReference type="ChEBI" id="CHEBI:58805"/>
        <dbReference type="EC" id="3.1.4.52"/>
    </reaction>
</comment>
<evidence type="ECO:0000256" key="5">
    <source>
        <dbReference type="ARBA" id="ARBA00022692"/>
    </source>
</evidence>
<evidence type="ECO:0000256" key="6">
    <source>
        <dbReference type="ARBA" id="ARBA00022801"/>
    </source>
</evidence>
<dbReference type="Pfam" id="PF12792">
    <property type="entry name" value="CSS-motif"/>
    <property type="match status" value="1"/>
</dbReference>
<dbReference type="PROSITE" id="PS50883">
    <property type="entry name" value="EAL"/>
    <property type="match status" value="1"/>
</dbReference>
<evidence type="ECO:0000256" key="7">
    <source>
        <dbReference type="ARBA" id="ARBA00022989"/>
    </source>
</evidence>
<dbReference type="Gene3D" id="3.20.20.450">
    <property type="entry name" value="EAL domain"/>
    <property type="match status" value="1"/>
</dbReference>
<accession>A0A4V1A2C1</accession>
<organism evidence="12 13">
    <name type="scientific">Hylemonella gracilis</name>
    <dbReference type="NCBI Taxonomy" id="80880"/>
    <lineage>
        <taxon>Bacteria</taxon>
        <taxon>Pseudomonadati</taxon>
        <taxon>Pseudomonadota</taxon>
        <taxon>Betaproteobacteria</taxon>
        <taxon>Burkholderiales</taxon>
        <taxon>Comamonadaceae</taxon>
        <taxon>Hylemonella</taxon>
    </lineage>
</organism>
<dbReference type="AlphaFoldDB" id="A0A4V1A2C1"/>
<keyword evidence="4" id="KW-0973">c-di-GMP</keyword>
<dbReference type="OrthoDB" id="9813903at2"/>
<dbReference type="KEGG" id="hgr:DW355_12975"/>
<feature type="transmembrane region" description="Helical" evidence="10">
    <location>
        <begin position="21"/>
        <end position="43"/>
    </location>
</feature>
<dbReference type="EMBL" id="CP031395">
    <property type="protein sequence ID" value="QBK05529.1"/>
    <property type="molecule type" value="Genomic_DNA"/>
</dbReference>
<feature type="domain" description="EAL" evidence="11">
    <location>
        <begin position="281"/>
        <end position="533"/>
    </location>
</feature>
<dbReference type="GO" id="GO:0071111">
    <property type="term" value="F:cyclic-guanylate-specific phosphodiesterase activity"/>
    <property type="evidence" value="ECO:0007669"/>
    <property type="project" value="UniProtKB-EC"/>
</dbReference>
<comment type="subcellular location">
    <subcellularLocation>
        <location evidence="1">Cell membrane</location>
        <topology evidence="1">Multi-pass membrane protein</topology>
    </subcellularLocation>
</comment>
<evidence type="ECO:0000256" key="4">
    <source>
        <dbReference type="ARBA" id="ARBA00022636"/>
    </source>
</evidence>
<keyword evidence="5 10" id="KW-0812">Transmembrane</keyword>
<evidence type="ECO:0000313" key="13">
    <source>
        <dbReference type="Proteomes" id="UP000292939"/>
    </source>
</evidence>
<keyword evidence="3" id="KW-1003">Cell membrane</keyword>